<evidence type="ECO:0000313" key="4">
    <source>
        <dbReference type="Proteomes" id="UP000610760"/>
    </source>
</evidence>
<dbReference type="InterPro" id="IPR050194">
    <property type="entry name" value="Glycosyltransferase_grp1"/>
</dbReference>
<comment type="caution">
    <text evidence="3">The sequence shown here is derived from an EMBL/GenBank/DDBJ whole genome shotgun (WGS) entry which is preliminary data.</text>
</comment>
<organism evidence="3 4">
    <name type="scientific">Fumia xinanensis</name>
    <dbReference type="NCBI Taxonomy" id="2763659"/>
    <lineage>
        <taxon>Bacteria</taxon>
        <taxon>Bacillati</taxon>
        <taxon>Bacillota</taxon>
        <taxon>Clostridia</taxon>
        <taxon>Eubacteriales</taxon>
        <taxon>Oscillospiraceae</taxon>
        <taxon>Fumia</taxon>
    </lineage>
</organism>
<dbReference type="Gene3D" id="3.40.50.2000">
    <property type="entry name" value="Glycogen Phosphorylase B"/>
    <property type="match status" value="2"/>
</dbReference>
<evidence type="ECO:0000259" key="1">
    <source>
        <dbReference type="Pfam" id="PF00534"/>
    </source>
</evidence>
<dbReference type="Proteomes" id="UP000610760">
    <property type="component" value="Unassembled WGS sequence"/>
</dbReference>
<dbReference type="RefSeq" id="WP_249294276.1">
    <property type="nucleotide sequence ID" value="NZ_JACRSV010000001.1"/>
</dbReference>
<feature type="domain" description="Glycosyl transferase family 1" evidence="1">
    <location>
        <begin position="197"/>
        <end position="338"/>
    </location>
</feature>
<dbReference type="Pfam" id="PF00534">
    <property type="entry name" value="Glycos_transf_1"/>
    <property type="match status" value="1"/>
</dbReference>
<dbReference type="SUPFAM" id="SSF53756">
    <property type="entry name" value="UDP-Glycosyltransferase/glycogen phosphorylase"/>
    <property type="match status" value="1"/>
</dbReference>
<dbReference type="GO" id="GO:0016758">
    <property type="term" value="F:hexosyltransferase activity"/>
    <property type="evidence" value="ECO:0007669"/>
    <property type="project" value="TreeGrafter"/>
</dbReference>
<evidence type="ECO:0000259" key="2">
    <source>
        <dbReference type="Pfam" id="PF13439"/>
    </source>
</evidence>
<reference evidence="3" key="1">
    <citation type="submission" date="2020-08" db="EMBL/GenBank/DDBJ databases">
        <title>Genome public.</title>
        <authorList>
            <person name="Liu C."/>
            <person name="Sun Q."/>
        </authorList>
    </citation>
    <scope>NUCLEOTIDE SEQUENCE</scope>
    <source>
        <strain evidence="3">NSJ-33</strain>
    </source>
</reference>
<dbReference type="PANTHER" id="PTHR45947:SF3">
    <property type="entry name" value="SULFOQUINOVOSYL TRANSFERASE SQD2"/>
    <property type="match status" value="1"/>
</dbReference>
<dbReference type="Pfam" id="PF13439">
    <property type="entry name" value="Glyco_transf_4"/>
    <property type="match status" value="1"/>
</dbReference>
<gene>
    <name evidence="3" type="ORF">H8710_04775</name>
</gene>
<keyword evidence="4" id="KW-1185">Reference proteome</keyword>
<evidence type="ECO:0000313" key="3">
    <source>
        <dbReference type="EMBL" id="MBC8559382.1"/>
    </source>
</evidence>
<dbReference type="AlphaFoldDB" id="A0A926I717"/>
<sequence length="408" mass="46523">MKVALFAETYLPYINGVVTHVKLLKEGLEKLGHEVLVVTADPDTHRHYIQNGVLHCPAKAFKRFYDYGIAMPLSHKRLKMIEDFDPDIIHLHQEFSIGISAAHIAKKLKKPLVYTLHTMYDDYIYYVAPKPLIPFVTKLSHQYFKLFAKRANIITGPSKKCDEYIKNDCKMDKDVVVVPNPVELDKFAPHNITEEDKRAFRHKYGIQDDEMAVCFCGRIGREKSVDVILDYWAAKVRPSDKMKLVIIGDGPCRPELEQQAKDLGIADMIIFTGAVPNAELPPYYAACDLYITASLSDTNSISMLEAMATGLPVLHRFDKLNQGQVQNGVNGYIFFDADEMYKELKDYQKKTPEEAELLRSSVRESVKQAGSENLANYLLGVYNTVFGEIPNHIIERPHHRAKVHPRRK</sequence>
<name>A0A926I717_9FIRM</name>
<dbReference type="PANTHER" id="PTHR45947">
    <property type="entry name" value="SULFOQUINOVOSYL TRANSFERASE SQD2"/>
    <property type="match status" value="1"/>
</dbReference>
<proteinExistence type="predicted"/>
<dbReference type="EMBL" id="JACRSV010000001">
    <property type="protein sequence ID" value="MBC8559382.1"/>
    <property type="molecule type" value="Genomic_DNA"/>
</dbReference>
<dbReference type="InterPro" id="IPR001296">
    <property type="entry name" value="Glyco_trans_1"/>
</dbReference>
<feature type="domain" description="Glycosyltransferase subfamily 4-like N-terminal" evidence="2">
    <location>
        <begin position="14"/>
        <end position="185"/>
    </location>
</feature>
<accession>A0A926I717</accession>
<protein>
    <submittedName>
        <fullName evidence="3">Glycosyltransferase</fullName>
    </submittedName>
</protein>
<dbReference type="InterPro" id="IPR028098">
    <property type="entry name" value="Glyco_trans_4-like_N"/>
</dbReference>